<evidence type="ECO:0000313" key="1">
    <source>
        <dbReference type="EMBL" id="OBZ69470.1"/>
    </source>
</evidence>
<dbReference type="Proteomes" id="UP000092993">
    <property type="component" value="Unassembled WGS sequence"/>
</dbReference>
<reference evidence="1 2" key="1">
    <citation type="submission" date="2016-03" db="EMBL/GenBank/DDBJ databases">
        <title>Whole genome sequencing of Grifola frondosa 9006-11.</title>
        <authorList>
            <person name="Min B."/>
            <person name="Park H."/>
            <person name="Kim J.-G."/>
            <person name="Cho H."/>
            <person name="Oh Y.-L."/>
            <person name="Kong W.-S."/>
            <person name="Choi I.-G."/>
        </authorList>
    </citation>
    <scope>NUCLEOTIDE SEQUENCE [LARGE SCALE GENOMIC DNA]</scope>
    <source>
        <strain evidence="1 2">9006-11</strain>
    </source>
</reference>
<sequence length="69" mass="7595">MSPRELCSRARLHSSGVSPSLPSWAVLLRTRDVGHRAVLGLSQARLVPSDIVNRPVRAVLPQRRDIDAT</sequence>
<comment type="caution">
    <text evidence="1">The sequence shown here is derived from an EMBL/GenBank/DDBJ whole genome shotgun (WGS) entry which is preliminary data.</text>
</comment>
<dbReference type="AlphaFoldDB" id="A0A1C7LXN7"/>
<gene>
    <name evidence="1" type="ORF">A0H81_10430</name>
</gene>
<proteinExistence type="predicted"/>
<name>A0A1C7LXN7_GRIFR</name>
<accession>A0A1C7LXN7</accession>
<organism evidence="1 2">
    <name type="scientific">Grifola frondosa</name>
    <name type="common">Maitake</name>
    <name type="synonym">Polyporus frondosus</name>
    <dbReference type="NCBI Taxonomy" id="5627"/>
    <lineage>
        <taxon>Eukaryota</taxon>
        <taxon>Fungi</taxon>
        <taxon>Dikarya</taxon>
        <taxon>Basidiomycota</taxon>
        <taxon>Agaricomycotina</taxon>
        <taxon>Agaricomycetes</taxon>
        <taxon>Polyporales</taxon>
        <taxon>Grifolaceae</taxon>
        <taxon>Grifola</taxon>
    </lineage>
</organism>
<evidence type="ECO:0000313" key="2">
    <source>
        <dbReference type="Proteomes" id="UP000092993"/>
    </source>
</evidence>
<dbReference type="EMBL" id="LUGG01000015">
    <property type="protein sequence ID" value="OBZ69470.1"/>
    <property type="molecule type" value="Genomic_DNA"/>
</dbReference>
<protein>
    <submittedName>
        <fullName evidence="1">Uncharacterized protein</fullName>
    </submittedName>
</protein>
<keyword evidence="2" id="KW-1185">Reference proteome</keyword>